<accession>A0A5U8K2S8</accession>
<gene>
    <name evidence="1" type="ORF">DOV67_14905</name>
    <name evidence="2" type="ORF">EZX71_23120</name>
</gene>
<protein>
    <submittedName>
        <fullName evidence="1">Uncharacterized protein</fullName>
    </submittedName>
</protein>
<comment type="caution">
    <text evidence="1">The sequence shown here is derived from an EMBL/GenBank/DDBJ whole genome shotgun (WGS) entry which is preliminary data.</text>
</comment>
<dbReference type="AlphaFoldDB" id="A0A5U8K2S8"/>
<sequence length="172" mass="19354">MGTITIVFESTKSGFSEIFDSQFVHFSTQPQLHSRKLEKAVSASPVCRELVQFHYDEVSGKGHFLLTGTSLAPVGRHTVRYPPPMVVTQRTVYRWKNQVRDETHTHIASGVHGFESLCCSEVLAEMVEPAEMQAGGKVTCPLCKAIWQDCCAFEPCDFSDYNNYDQYAPQIK</sequence>
<evidence type="ECO:0000313" key="1">
    <source>
        <dbReference type="EMBL" id="EBR8572845.1"/>
    </source>
</evidence>
<dbReference type="Proteomes" id="UP000839733">
    <property type="component" value="Unassembled WGS sequence"/>
</dbReference>
<organism evidence="1">
    <name type="scientific">Salmonella enterica subsp. enterica serovar Java</name>
    <dbReference type="NCBI Taxonomy" id="224729"/>
    <lineage>
        <taxon>Bacteria</taxon>
        <taxon>Pseudomonadati</taxon>
        <taxon>Pseudomonadota</taxon>
        <taxon>Gammaproteobacteria</taxon>
        <taxon>Enterobacterales</taxon>
        <taxon>Enterobacteriaceae</taxon>
        <taxon>Salmonella</taxon>
    </lineage>
</organism>
<dbReference type="EMBL" id="AAKVUB010000038">
    <property type="protein sequence ID" value="ECW2470787.1"/>
    <property type="molecule type" value="Genomic_DNA"/>
</dbReference>
<proteinExistence type="predicted"/>
<reference evidence="1" key="1">
    <citation type="submission" date="2018-06" db="EMBL/GenBank/DDBJ databases">
        <authorList>
            <person name="Ashton P.M."/>
            <person name="Dallman T."/>
            <person name="Nair S."/>
            <person name="De Pinna E."/>
            <person name="Peters T."/>
            <person name="Grant K."/>
        </authorList>
    </citation>
    <scope>NUCLEOTIDE SEQUENCE [LARGE SCALE GENOMIC DNA]</scope>
    <source>
        <strain evidence="2">367309</strain>
        <strain evidence="1">498895</strain>
    </source>
</reference>
<dbReference type="EMBL" id="AAGTQF010000037">
    <property type="protein sequence ID" value="EBR8572845.1"/>
    <property type="molecule type" value="Genomic_DNA"/>
</dbReference>
<dbReference type="Proteomes" id="UP000839708">
    <property type="component" value="Unassembled WGS sequence"/>
</dbReference>
<name>A0A5U8K2S8_SALEB</name>
<evidence type="ECO:0000313" key="2">
    <source>
        <dbReference type="EMBL" id="ECW2470787.1"/>
    </source>
</evidence>